<keyword evidence="5" id="KW-0808">Transferase</keyword>
<dbReference type="Proteomes" id="UP000695022">
    <property type="component" value="Unplaced"/>
</dbReference>
<keyword evidence="5" id="KW-0479">Metal-binding</keyword>
<dbReference type="InterPro" id="IPR036688">
    <property type="entry name" value="MoeA_C_domain_IV_sf"/>
</dbReference>
<dbReference type="Gene3D" id="2.170.190.11">
    <property type="entry name" value="Molybdopterin biosynthesis moea protein, domain 3"/>
    <property type="match status" value="1"/>
</dbReference>
<dbReference type="SUPFAM" id="SSF53218">
    <property type="entry name" value="Molybdenum cofactor biosynthesis proteins"/>
    <property type="match status" value="2"/>
</dbReference>
<dbReference type="SUPFAM" id="SSF63882">
    <property type="entry name" value="MoeA N-terminal region -like"/>
    <property type="match status" value="1"/>
</dbReference>
<sequence>MASKVEVPCIKVAILTVSDRCHAKKAEDKSGSKLRQLISENIFFPGQVVHQDCVPDEVNAIKEKLLAWADSKEVDLILTTGGTGFSPRDVTPEATREILDREAPGLNIAMVTSSLEITPLAMLSRPSCGIRGGTLIVNLPGSSKAATECLRFVAGALPHAVDLLQGRMDTVEVTHREMQVAVAMKEVRDKASPLREAPPSVTKPHIHRSNSLVDETQVANRLRKSPFPMISVAAAVDIVLKEADMLNTHVISYKDALGHVLADDVYAKDALPPFPASVKDGYAVVAADGAGNRKVLGHSTAGSKPDFGEVIPGHCIRISTGAPVPKGADAVIEVEQTELVKSADEGRTELEVKILHPPTIGQDIRPVGCDIKANNKVLSAQSWIGPSEVGLLATIGVTKVKVYKKPVVAIVSTGNELVDPGVQLKRGQIRDSNRCMIESLLEQGNFEVIDMGIIKDTPGSILEALTNAMEKADVVVTTGGVSMGEKDLLKQVLQIDLRARIHFGRVFMKPGKPTTFATVNTEIGKKLFFCLPGNPVSAMVTCNLYVVPALRKLSSRLRARNTIIKAKLGFTIDLDPRPEYHRAIVSWVEGDDLPVGETTGVQDSSRLLSTRSANGLLLLPAKTDEQASLPAGHVVDCMIIGRM</sequence>
<organism evidence="7 8">
    <name type="scientific">Priapulus caudatus</name>
    <name type="common">Priapulid worm</name>
    <dbReference type="NCBI Taxonomy" id="37621"/>
    <lineage>
        <taxon>Eukaryota</taxon>
        <taxon>Metazoa</taxon>
        <taxon>Ecdysozoa</taxon>
        <taxon>Scalidophora</taxon>
        <taxon>Priapulida</taxon>
        <taxon>Priapulimorpha</taxon>
        <taxon>Priapulimorphida</taxon>
        <taxon>Priapulidae</taxon>
        <taxon>Priapulus</taxon>
    </lineage>
</organism>
<dbReference type="PROSITE" id="PS01079">
    <property type="entry name" value="MOCF_BIOSYNTHESIS_2"/>
    <property type="match status" value="1"/>
</dbReference>
<proteinExistence type="inferred from homology"/>
<dbReference type="Pfam" id="PF00994">
    <property type="entry name" value="MoCF_biosynth"/>
    <property type="match status" value="2"/>
</dbReference>
<evidence type="ECO:0000256" key="4">
    <source>
        <dbReference type="ARBA" id="ARBA00023150"/>
    </source>
</evidence>
<feature type="domain" description="MoaB/Mog" evidence="6">
    <location>
        <begin position="13"/>
        <end position="160"/>
    </location>
</feature>
<evidence type="ECO:0000256" key="5">
    <source>
        <dbReference type="RuleBase" id="RU365090"/>
    </source>
</evidence>
<evidence type="ECO:0000256" key="3">
    <source>
        <dbReference type="ARBA" id="ARBA00008339"/>
    </source>
</evidence>
<gene>
    <name evidence="8" type="primary">LOC106806694</name>
</gene>
<dbReference type="InterPro" id="IPR005110">
    <property type="entry name" value="MoeA_linker/N"/>
</dbReference>
<comment type="similarity">
    <text evidence="3">In the C-terminal section; belongs to the MoeA family.</text>
</comment>
<accession>A0ABM1DW71</accession>
<dbReference type="Gene3D" id="3.40.980.10">
    <property type="entry name" value="MoaB/Mog-like domain"/>
    <property type="match status" value="2"/>
</dbReference>
<dbReference type="PROSITE" id="PS01078">
    <property type="entry name" value="MOCF_BIOSYNTHESIS_1"/>
    <property type="match status" value="1"/>
</dbReference>
<comment type="similarity">
    <text evidence="2">In the N-terminal section; belongs to the MoaB/Mog family.</text>
</comment>
<evidence type="ECO:0000256" key="1">
    <source>
        <dbReference type="ARBA" id="ARBA00005046"/>
    </source>
</evidence>
<name>A0ABM1DW71_PRICU</name>
<comment type="similarity">
    <text evidence="5">Belongs to the MoeA family.</text>
</comment>
<dbReference type="NCBIfam" id="NF045515">
    <property type="entry name" value="Glp_gephyrin"/>
    <property type="match status" value="1"/>
</dbReference>
<dbReference type="Gene3D" id="3.90.105.10">
    <property type="entry name" value="Molybdopterin biosynthesis moea protein, domain 2"/>
    <property type="match status" value="1"/>
</dbReference>
<dbReference type="InterPro" id="IPR038987">
    <property type="entry name" value="MoeA-like"/>
</dbReference>
<evidence type="ECO:0000259" key="6">
    <source>
        <dbReference type="SMART" id="SM00852"/>
    </source>
</evidence>
<dbReference type="InterPro" id="IPR036135">
    <property type="entry name" value="MoeA_linker/N_sf"/>
</dbReference>
<comment type="cofactor">
    <cofactor evidence="5">
        <name>Mg(2+)</name>
        <dbReference type="ChEBI" id="CHEBI:18420"/>
    </cofactor>
</comment>
<dbReference type="NCBIfam" id="TIGR00177">
    <property type="entry name" value="molyb_syn"/>
    <property type="match status" value="2"/>
</dbReference>
<protein>
    <submittedName>
        <fullName evidence="8">Gephyrin-like</fullName>
    </submittedName>
</protein>
<keyword evidence="7" id="KW-1185">Reference proteome</keyword>
<comment type="pathway">
    <text evidence="1 5">Cofactor biosynthesis; molybdopterin biosynthesis.</text>
</comment>
<dbReference type="Pfam" id="PF03454">
    <property type="entry name" value="MoeA_C"/>
    <property type="match status" value="1"/>
</dbReference>
<evidence type="ECO:0000313" key="7">
    <source>
        <dbReference type="Proteomes" id="UP000695022"/>
    </source>
</evidence>
<dbReference type="PANTHER" id="PTHR10192:SF5">
    <property type="entry name" value="GEPHYRIN"/>
    <property type="match status" value="1"/>
</dbReference>
<comment type="function">
    <text evidence="5">Catalyzes two steps in the biosynthesis of the molybdenum cofactor. In the first step, molybdopterin is adenylated. Subsequently, molybdate is inserted into adenylated molybdopterin and AMP is released.</text>
</comment>
<keyword evidence="5" id="KW-0460">Magnesium</keyword>
<dbReference type="InterPro" id="IPR036425">
    <property type="entry name" value="MoaB/Mog-like_dom_sf"/>
</dbReference>
<dbReference type="InterPro" id="IPR005111">
    <property type="entry name" value="MoeA_C_domain_IV"/>
</dbReference>
<dbReference type="GeneID" id="106806694"/>
<dbReference type="Gene3D" id="2.40.340.10">
    <property type="entry name" value="MoeA, C-terminal, domain IV"/>
    <property type="match status" value="1"/>
</dbReference>
<dbReference type="Pfam" id="PF03453">
    <property type="entry name" value="MoeA_N"/>
    <property type="match status" value="1"/>
</dbReference>
<comment type="catalytic activity">
    <reaction evidence="5">
        <text>adenylyl-molybdopterin + molybdate = Mo-molybdopterin + AMP + H(+)</text>
        <dbReference type="Rhea" id="RHEA:35047"/>
        <dbReference type="ChEBI" id="CHEBI:15378"/>
        <dbReference type="ChEBI" id="CHEBI:36264"/>
        <dbReference type="ChEBI" id="CHEBI:62727"/>
        <dbReference type="ChEBI" id="CHEBI:71302"/>
        <dbReference type="ChEBI" id="CHEBI:456215"/>
    </reaction>
</comment>
<comment type="catalytic activity">
    <reaction evidence="5">
        <text>molybdopterin + ATP + H(+) = adenylyl-molybdopterin + diphosphate</text>
        <dbReference type="Rhea" id="RHEA:31331"/>
        <dbReference type="ChEBI" id="CHEBI:15378"/>
        <dbReference type="ChEBI" id="CHEBI:30616"/>
        <dbReference type="ChEBI" id="CHEBI:33019"/>
        <dbReference type="ChEBI" id="CHEBI:58698"/>
        <dbReference type="ChEBI" id="CHEBI:62727"/>
    </reaction>
</comment>
<dbReference type="CDD" id="cd00886">
    <property type="entry name" value="MogA_MoaB"/>
    <property type="match status" value="1"/>
</dbReference>
<dbReference type="CDD" id="cd00887">
    <property type="entry name" value="MoeA"/>
    <property type="match status" value="1"/>
</dbReference>
<reference evidence="8" key="1">
    <citation type="submission" date="2025-08" db="UniProtKB">
        <authorList>
            <consortium name="RefSeq"/>
        </authorList>
    </citation>
    <scope>IDENTIFICATION</scope>
</reference>
<feature type="domain" description="MoaB/Mog" evidence="6">
    <location>
        <begin position="409"/>
        <end position="552"/>
    </location>
</feature>
<evidence type="ECO:0000256" key="2">
    <source>
        <dbReference type="ARBA" id="ARBA00007589"/>
    </source>
</evidence>
<keyword evidence="5" id="KW-0500">Molybdenum</keyword>
<dbReference type="InterPro" id="IPR001453">
    <property type="entry name" value="MoaB/Mog_dom"/>
</dbReference>
<dbReference type="PANTHER" id="PTHR10192">
    <property type="entry name" value="MOLYBDOPTERIN BIOSYNTHESIS PROTEIN"/>
    <property type="match status" value="1"/>
</dbReference>
<keyword evidence="4 5" id="KW-0501">Molybdenum cofactor biosynthesis</keyword>
<dbReference type="SUPFAM" id="SSF63867">
    <property type="entry name" value="MoeA C-terminal domain-like"/>
    <property type="match status" value="1"/>
</dbReference>
<dbReference type="RefSeq" id="XP_014664192.1">
    <property type="nucleotide sequence ID" value="XM_014808706.1"/>
</dbReference>
<evidence type="ECO:0000313" key="8">
    <source>
        <dbReference type="RefSeq" id="XP_014664192.1"/>
    </source>
</evidence>
<dbReference type="SMART" id="SM00852">
    <property type="entry name" value="MoCF_biosynth"/>
    <property type="match status" value="2"/>
</dbReference>
<dbReference type="InterPro" id="IPR008284">
    <property type="entry name" value="MoCF_biosynth_CS"/>
</dbReference>